<feature type="domain" description="PROP1-like PPR" evidence="20">
    <location>
        <begin position="246"/>
        <end position="308"/>
    </location>
</feature>
<comment type="caution">
    <text evidence="21">The sequence shown here is derived from an EMBL/GenBank/DDBJ whole genome shotgun (WGS) entry which is preliminary data.</text>
</comment>
<evidence type="ECO:0000256" key="16">
    <source>
        <dbReference type="ARBA" id="ARBA00044536"/>
    </source>
</evidence>
<evidence type="ECO:0000256" key="3">
    <source>
        <dbReference type="ARBA" id="ARBA00004173"/>
    </source>
</evidence>
<evidence type="ECO:0000256" key="2">
    <source>
        <dbReference type="ARBA" id="ARBA00001946"/>
    </source>
</evidence>
<feature type="compositionally biased region" description="Basic and acidic residues" evidence="18">
    <location>
        <begin position="183"/>
        <end position="195"/>
    </location>
</feature>
<evidence type="ECO:0000256" key="14">
    <source>
        <dbReference type="ARBA" id="ARBA00023128"/>
    </source>
</evidence>
<dbReference type="EMBL" id="CM026421">
    <property type="protein sequence ID" value="KAG0593498.1"/>
    <property type="molecule type" value="Genomic_DNA"/>
</dbReference>
<keyword evidence="13" id="KW-0809">Transit peptide</keyword>
<keyword evidence="7" id="KW-0540">Nuclease</keyword>
<feature type="compositionally biased region" description="Polar residues" evidence="18">
    <location>
        <begin position="337"/>
        <end position="350"/>
    </location>
</feature>
<evidence type="ECO:0000313" key="21">
    <source>
        <dbReference type="EMBL" id="KAG0593498.1"/>
    </source>
</evidence>
<keyword evidence="10" id="KW-0378">Hydrolase</keyword>
<proteinExistence type="inferred from homology"/>
<feature type="compositionally biased region" description="Polar residues" evidence="18">
    <location>
        <begin position="224"/>
        <end position="234"/>
    </location>
</feature>
<name>A0A8T0JF37_CERPU</name>
<dbReference type="FunFam" id="3.40.50.11980:FF:000002">
    <property type="entry name" value="Proteinaceous RNase P 2"/>
    <property type="match status" value="1"/>
</dbReference>
<evidence type="ECO:0000256" key="6">
    <source>
        <dbReference type="ARBA" id="ARBA00022694"/>
    </source>
</evidence>
<dbReference type="GO" id="GO:0001682">
    <property type="term" value="P:tRNA 5'-leader removal"/>
    <property type="evidence" value="ECO:0007669"/>
    <property type="project" value="TreeGrafter"/>
</dbReference>
<keyword evidence="14" id="KW-0496">Mitochondrion</keyword>
<feature type="compositionally biased region" description="Basic residues" evidence="18">
    <location>
        <begin position="934"/>
        <end position="945"/>
    </location>
</feature>
<comment type="catalytic activity">
    <reaction evidence="1">
        <text>Endonucleolytic cleavage of RNA, removing 5'-extranucleotides from tRNA precursor.</text>
        <dbReference type="EC" id="3.1.26.5"/>
    </reaction>
</comment>
<feature type="compositionally biased region" description="Basic residues" evidence="18">
    <location>
        <begin position="902"/>
        <end position="912"/>
    </location>
</feature>
<evidence type="ECO:0000256" key="7">
    <source>
        <dbReference type="ARBA" id="ARBA00022722"/>
    </source>
</evidence>
<keyword evidence="15" id="KW-0464">Manganese</keyword>
<gene>
    <name evidence="21" type="ORF">KC19_1G334800</name>
</gene>
<dbReference type="Pfam" id="PF16953">
    <property type="entry name" value="PRORP"/>
    <property type="match status" value="1"/>
</dbReference>
<feature type="domain" description="PRORP" evidence="19">
    <location>
        <begin position="550"/>
        <end position="782"/>
    </location>
</feature>
<dbReference type="CDD" id="cd18718">
    <property type="entry name" value="PIN_PRORP"/>
    <property type="match status" value="1"/>
</dbReference>
<evidence type="ECO:0000256" key="11">
    <source>
        <dbReference type="ARBA" id="ARBA00022833"/>
    </source>
</evidence>
<feature type="compositionally biased region" description="Basic and acidic residues" evidence="18">
    <location>
        <begin position="861"/>
        <end position="877"/>
    </location>
</feature>
<dbReference type="Gene3D" id="1.25.40.10">
    <property type="entry name" value="Tetratricopeptide repeat domain"/>
    <property type="match status" value="1"/>
</dbReference>
<feature type="region of interest" description="Disordered" evidence="18">
    <location>
        <begin position="825"/>
        <end position="954"/>
    </location>
</feature>
<evidence type="ECO:0000256" key="10">
    <source>
        <dbReference type="ARBA" id="ARBA00022801"/>
    </source>
</evidence>
<evidence type="ECO:0000256" key="1">
    <source>
        <dbReference type="ARBA" id="ARBA00000928"/>
    </source>
</evidence>
<feature type="compositionally biased region" description="Basic and acidic residues" evidence="18">
    <location>
        <begin position="211"/>
        <end position="222"/>
    </location>
</feature>
<dbReference type="InterPro" id="IPR011990">
    <property type="entry name" value="TPR-like_helical_dom_sf"/>
</dbReference>
<feature type="compositionally biased region" description="Polar residues" evidence="18">
    <location>
        <begin position="197"/>
        <end position="209"/>
    </location>
</feature>
<dbReference type="AlphaFoldDB" id="A0A8T0JF37"/>
<comment type="similarity">
    <text evidence="4">Belongs to the PPR family. P subfamily.</text>
</comment>
<reference evidence="21" key="1">
    <citation type="submission" date="2020-06" db="EMBL/GenBank/DDBJ databases">
        <title>WGS assembly of Ceratodon purpureus strain R40.</title>
        <authorList>
            <person name="Carey S.B."/>
            <person name="Jenkins J."/>
            <person name="Shu S."/>
            <person name="Lovell J.T."/>
            <person name="Sreedasyam A."/>
            <person name="Maumus F."/>
            <person name="Tiley G.P."/>
            <person name="Fernandez-Pozo N."/>
            <person name="Barry K."/>
            <person name="Chen C."/>
            <person name="Wang M."/>
            <person name="Lipzen A."/>
            <person name="Daum C."/>
            <person name="Saski C.A."/>
            <person name="Payton A.C."/>
            <person name="Mcbreen J.C."/>
            <person name="Conrad R.E."/>
            <person name="Kollar L.M."/>
            <person name="Olsson S."/>
            <person name="Huttunen S."/>
            <person name="Landis J.B."/>
            <person name="Wickett N.J."/>
            <person name="Johnson M.G."/>
            <person name="Rensing S.A."/>
            <person name="Grimwood J."/>
            <person name="Schmutz J."/>
            <person name="Mcdaniel S.F."/>
        </authorList>
    </citation>
    <scope>NUCLEOTIDE SEQUENCE</scope>
    <source>
        <strain evidence="21">R40</strain>
    </source>
</reference>
<evidence type="ECO:0000256" key="5">
    <source>
        <dbReference type="ARBA" id="ARBA00012179"/>
    </source>
</evidence>
<evidence type="ECO:0000256" key="8">
    <source>
        <dbReference type="ARBA" id="ARBA00022723"/>
    </source>
</evidence>
<keyword evidence="9" id="KW-0677">Repeat</keyword>
<feature type="compositionally biased region" description="Basic and acidic residues" evidence="18">
    <location>
        <begin position="148"/>
        <end position="164"/>
    </location>
</feature>
<keyword evidence="22" id="KW-1185">Reference proteome</keyword>
<feature type="region of interest" description="Disordered" evidence="18">
    <location>
        <begin position="308"/>
        <end position="350"/>
    </location>
</feature>
<dbReference type="InterPro" id="IPR033443">
    <property type="entry name" value="PROP1-like_PPR_dom"/>
</dbReference>
<evidence type="ECO:0000256" key="17">
    <source>
        <dbReference type="ARBA" id="ARBA00044559"/>
    </source>
</evidence>
<sequence>MELAWMGPAPSYRLLHSLFLPPLPSPSVICLTARRASKCASIRGASGVVELCRQSWSPGYLPSPGRAGISTLQSGSNYVGFGERESDRSGFGVARNSRSDRGVVGSSWTKAGGDSASASSKGVGDSEQTRTSRRSPPSKRAGGITTNRGDDNKEKGPRILKDVEAGGDSPMGNNKRGLGRFKSKFDAPKGTERNGRRSYSSSNQANPSERVQGEDVRKDKKASMVQNGSNQGRPSSGDAKGGHQPRGRNKQFVPEQDLRRQLDMCSKHADVKRALELYDKFKVEGKGFFNQYNYNIVLYLCSSAATNSLKPSKSGNERRGAEQENQPRGPLDELSGNVKSRNGAQLATATESGALTDKERIVYMERGFEIYETMKSQGVPPNEATFTAVARLAVAKEDGDLAFDMVKQMAEAKLSPRLRSYAPALYTYCKLKNATKAFEVDEHMKEAGVALEESELEALLKLSVDAGLEDKVYSLLHRLRTTVRDVSQIVVELVQQWFTSSAAASAGKSNWEYLPSLEAVKTATESCGGGWHGLGWLGKGSWEVKSSVVDARGVCQECGEQLVTIDLDPEETEIFAQSLSKLACQREAKNNEFKKFQAWLDRHGPFDAIVDGANVGLYNSNSPGGGGFNFYQLNNVVTGIQKQLGIKKEPLILLHHRRTKGGPAASSFATKVINKWIDGNSIYTTPTGSNDDWYWLYAAVRYRCLLVTNDEMRDHLFSLLGNDFFPKWKERHQVRYTINKQGLGFHMPPPYSTVIQESEKGSWHVPKRGNDDDVLTPREWMCITRTGHAAPGNTKPEELTVSSTSTLESSASGVQEQIAAIDHKGASIFDDEIQPPKQRKSRKLTAESSVSSSLNSSTLSEIKKLEENSRPPKEARSATKKPRFVEPAVESSDVEQPEPQKKRLSASKKSRSTKASTSQPSDVGQLEEQPTPPKRGRAATKKSRSPKSSVLVQKLEEAEKVVENPIQFEI</sequence>
<keyword evidence="8" id="KW-0479">Metal-binding</keyword>
<dbReference type="GO" id="GO:0046872">
    <property type="term" value="F:metal ion binding"/>
    <property type="evidence" value="ECO:0007669"/>
    <property type="project" value="UniProtKB-KW"/>
</dbReference>
<dbReference type="GO" id="GO:0004526">
    <property type="term" value="F:ribonuclease P activity"/>
    <property type="evidence" value="ECO:0007669"/>
    <property type="project" value="UniProtKB-EC"/>
</dbReference>
<feature type="compositionally biased region" description="Low complexity" evidence="18">
    <location>
        <begin position="848"/>
        <end position="860"/>
    </location>
</feature>
<evidence type="ECO:0000259" key="19">
    <source>
        <dbReference type="Pfam" id="PF16953"/>
    </source>
</evidence>
<dbReference type="Pfam" id="PF17177">
    <property type="entry name" value="PPR_long"/>
    <property type="match status" value="2"/>
</dbReference>
<evidence type="ECO:0000256" key="13">
    <source>
        <dbReference type="ARBA" id="ARBA00022946"/>
    </source>
</evidence>
<keyword evidence="6" id="KW-0819">tRNA processing</keyword>
<evidence type="ECO:0000256" key="12">
    <source>
        <dbReference type="ARBA" id="ARBA00022842"/>
    </source>
</evidence>
<dbReference type="PANTHER" id="PTHR13547">
    <property type="match status" value="1"/>
</dbReference>
<evidence type="ECO:0000256" key="9">
    <source>
        <dbReference type="ARBA" id="ARBA00022737"/>
    </source>
</evidence>
<evidence type="ECO:0000256" key="4">
    <source>
        <dbReference type="ARBA" id="ARBA00007626"/>
    </source>
</evidence>
<feature type="region of interest" description="Disordered" evidence="18">
    <location>
        <begin position="81"/>
        <end position="256"/>
    </location>
</feature>
<evidence type="ECO:0000256" key="15">
    <source>
        <dbReference type="ARBA" id="ARBA00023211"/>
    </source>
</evidence>
<organism evidence="21 22">
    <name type="scientific">Ceratodon purpureus</name>
    <name type="common">Fire moss</name>
    <name type="synonym">Dicranum purpureum</name>
    <dbReference type="NCBI Taxonomy" id="3225"/>
    <lineage>
        <taxon>Eukaryota</taxon>
        <taxon>Viridiplantae</taxon>
        <taxon>Streptophyta</taxon>
        <taxon>Embryophyta</taxon>
        <taxon>Bryophyta</taxon>
        <taxon>Bryophytina</taxon>
        <taxon>Bryopsida</taxon>
        <taxon>Dicranidae</taxon>
        <taxon>Pseudoditrichales</taxon>
        <taxon>Ditrichaceae</taxon>
        <taxon>Ceratodon</taxon>
    </lineage>
</organism>
<evidence type="ECO:0000256" key="18">
    <source>
        <dbReference type="SAM" id="MobiDB-lite"/>
    </source>
</evidence>
<keyword evidence="12" id="KW-0460">Magnesium</keyword>
<dbReference type="GO" id="GO:0005739">
    <property type="term" value="C:mitochondrion"/>
    <property type="evidence" value="ECO:0007669"/>
    <property type="project" value="UniProtKB-SubCell"/>
</dbReference>
<protein>
    <recommendedName>
        <fullName evidence="16">Mitochondrial ribonuclease P catalytic subunit</fullName>
        <ecNumber evidence="5">3.1.26.5</ecNumber>
    </recommendedName>
    <alternativeName>
        <fullName evidence="17">Mitochondrial ribonuclease P protein 3</fullName>
    </alternativeName>
</protein>
<accession>A0A8T0JF37</accession>
<dbReference type="PANTHER" id="PTHR13547:SF1">
    <property type="entry name" value="MITOCHONDRIAL RIBONUCLEASE P CATALYTIC SUBUNIT"/>
    <property type="match status" value="1"/>
</dbReference>
<evidence type="ECO:0000313" key="22">
    <source>
        <dbReference type="Proteomes" id="UP000822688"/>
    </source>
</evidence>
<dbReference type="InterPro" id="IPR031595">
    <property type="entry name" value="PRORP_C"/>
</dbReference>
<dbReference type="Gene3D" id="3.40.50.11980">
    <property type="match status" value="1"/>
</dbReference>
<keyword evidence="11" id="KW-0862">Zinc</keyword>
<dbReference type="EC" id="3.1.26.5" evidence="5"/>
<feature type="domain" description="PROP1-like PPR" evidence="20">
    <location>
        <begin position="362"/>
        <end position="504"/>
    </location>
</feature>
<dbReference type="Proteomes" id="UP000822688">
    <property type="component" value="Chromosome 1"/>
</dbReference>
<evidence type="ECO:0000259" key="20">
    <source>
        <dbReference type="Pfam" id="PF17177"/>
    </source>
</evidence>
<feature type="compositionally biased region" description="Low complexity" evidence="18">
    <location>
        <begin position="110"/>
        <end position="126"/>
    </location>
</feature>
<dbReference type="InterPro" id="IPR033495">
    <property type="entry name" value="MRPP3_PIN_dom"/>
</dbReference>
<comment type="subcellular location">
    <subcellularLocation>
        <location evidence="3">Mitochondrion</location>
    </subcellularLocation>
</comment>
<comment type="cofactor">
    <cofactor evidence="2">
        <name>Mg(2+)</name>
        <dbReference type="ChEBI" id="CHEBI:18420"/>
    </cofactor>
</comment>